<accession>A0A5B7HFI6</accession>
<organism evidence="2 3">
    <name type="scientific">Portunus trituberculatus</name>
    <name type="common">Swimming crab</name>
    <name type="synonym">Neptunus trituberculatus</name>
    <dbReference type="NCBI Taxonomy" id="210409"/>
    <lineage>
        <taxon>Eukaryota</taxon>
        <taxon>Metazoa</taxon>
        <taxon>Ecdysozoa</taxon>
        <taxon>Arthropoda</taxon>
        <taxon>Crustacea</taxon>
        <taxon>Multicrustacea</taxon>
        <taxon>Malacostraca</taxon>
        <taxon>Eumalacostraca</taxon>
        <taxon>Eucarida</taxon>
        <taxon>Decapoda</taxon>
        <taxon>Pleocyemata</taxon>
        <taxon>Brachyura</taxon>
        <taxon>Eubrachyura</taxon>
        <taxon>Portunoidea</taxon>
        <taxon>Portunidae</taxon>
        <taxon>Portuninae</taxon>
        <taxon>Portunus</taxon>
    </lineage>
</organism>
<sequence length="32" mass="3764">MTNFQHGTEKQEQKISQPPLNWSILNPQNQNL</sequence>
<proteinExistence type="predicted"/>
<keyword evidence="3" id="KW-1185">Reference proteome</keyword>
<feature type="region of interest" description="Disordered" evidence="1">
    <location>
        <begin position="1"/>
        <end position="32"/>
    </location>
</feature>
<evidence type="ECO:0000313" key="3">
    <source>
        <dbReference type="Proteomes" id="UP000324222"/>
    </source>
</evidence>
<evidence type="ECO:0000256" key="1">
    <source>
        <dbReference type="SAM" id="MobiDB-lite"/>
    </source>
</evidence>
<reference evidence="2 3" key="1">
    <citation type="submission" date="2019-05" db="EMBL/GenBank/DDBJ databases">
        <title>Another draft genome of Portunus trituberculatus and its Hox gene families provides insights of decapod evolution.</title>
        <authorList>
            <person name="Jeong J.-H."/>
            <person name="Song I."/>
            <person name="Kim S."/>
            <person name="Choi T."/>
            <person name="Kim D."/>
            <person name="Ryu S."/>
            <person name="Kim W."/>
        </authorList>
    </citation>
    <scope>NUCLEOTIDE SEQUENCE [LARGE SCALE GENOMIC DNA]</scope>
    <source>
        <tissue evidence="2">Muscle</tissue>
    </source>
</reference>
<evidence type="ECO:0000313" key="2">
    <source>
        <dbReference type="EMBL" id="MPC68027.1"/>
    </source>
</evidence>
<comment type="caution">
    <text evidence="2">The sequence shown here is derived from an EMBL/GenBank/DDBJ whole genome shotgun (WGS) entry which is preliminary data.</text>
</comment>
<dbReference type="Proteomes" id="UP000324222">
    <property type="component" value="Unassembled WGS sequence"/>
</dbReference>
<name>A0A5B7HFI6_PORTR</name>
<dbReference type="AlphaFoldDB" id="A0A5B7HFI6"/>
<dbReference type="EMBL" id="VSRR010027142">
    <property type="protein sequence ID" value="MPC68027.1"/>
    <property type="molecule type" value="Genomic_DNA"/>
</dbReference>
<protein>
    <submittedName>
        <fullName evidence="2">Uncharacterized protein</fullName>
    </submittedName>
</protein>
<feature type="compositionally biased region" description="Polar residues" evidence="1">
    <location>
        <begin position="14"/>
        <end position="32"/>
    </location>
</feature>
<gene>
    <name evidence="2" type="ORF">E2C01_062217</name>
</gene>